<dbReference type="InterPro" id="IPR000152">
    <property type="entry name" value="EGF-type_Asp/Asn_hydroxyl_site"/>
</dbReference>
<evidence type="ECO:0000256" key="3">
    <source>
        <dbReference type="ARBA" id="ARBA00022536"/>
    </source>
</evidence>
<evidence type="ECO:0000256" key="9">
    <source>
        <dbReference type="ARBA" id="ARBA00023157"/>
    </source>
</evidence>
<dbReference type="PANTHER" id="PTHR15036:SF57">
    <property type="entry name" value="NEUREXIN-3"/>
    <property type="match status" value="1"/>
</dbReference>
<dbReference type="PROSITE" id="PS50025">
    <property type="entry name" value="LAM_G_DOMAIN"/>
    <property type="match status" value="2"/>
</dbReference>
<dbReference type="Pfam" id="PF00008">
    <property type="entry name" value="EGF"/>
    <property type="match status" value="1"/>
</dbReference>
<dbReference type="PROSITE" id="PS50026">
    <property type="entry name" value="EGF_3"/>
    <property type="match status" value="1"/>
</dbReference>
<dbReference type="EMBL" id="VBQZ03000167">
    <property type="protein sequence ID" value="MXQ96641.1"/>
    <property type="molecule type" value="Genomic_DNA"/>
</dbReference>
<dbReference type="FunFam" id="2.60.120.200:FF:000001">
    <property type="entry name" value="neurexin-1 isoform X1"/>
    <property type="match status" value="1"/>
</dbReference>
<dbReference type="Pfam" id="PF02210">
    <property type="entry name" value="Laminin_G_2"/>
    <property type="match status" value="3"/>
</dbReference>
<gene>
    <name evidence="14" type="ORF">E5288_WYG022004</name>
</gene>
<evidence type="ECO:0000256" key="7">
    <source>
        <dbReference type="ARBA" id="ARBA00022989"/>
    </source>
</evidence>
<dbReference type="Gene3D" id="2.60.120.200">
    <property type="match status" value="4"/>
</dbReference>
<evidence type="ECO:0008006" key="16">
    <source>
        <dbReference type="Google" id="ProtNLM"/>
    </source>
</evidence>
<evidence type="ECO:0000259" key="12">
    <source>
        <dbReference type="PROSITE" id="PS50025"/>
    </source>
</evidence>
<evidence type="ECO:0000313" key="14">
    <source>
        <dbReference type="EMBL" id="MXQ96641.1"/>
    </source>
</evidence>
<feature type="region of interest" description="Disordered" evidence="11">
    <location>
        <begin position="570"/>
        <end position="590"/>
    </location>
</feature>
<sequence>MEGIPESANKIGFYVIHKHINIEQLENEYFSSKAREENVATFRGSEYLCYDLSQNPIQSSSDEITLSFKTWQRNGLILHTGKSADYVNLALKDGAVSLVINLGSGAFEAIVEPVNGKFNDNAWHDVKVTRNLRQHSGIGHAMVNKLHCLVTISVDGILTTTGYTQEDYTMLGSDDFFYVGGSPSTADLPGSPVSNNFMGCLKEVVYKNNDIRLELSRLARIGDTKMKIYGEVVFKCENVATLDPINFETPEAYISLPKWNTKRMGSISFDFRTTEPNGLILFTHGKPQERKDARSQKNTKVDFFAVELLDGNLYLLLDMGSGTIKVKATQKKANDGEWYHVDIQRDGRSGTISVNSRRTPFTASGESEILDLEGDMYLGGLPENRAGLILPTELWTAMLNYGYVGCIRDLFIDGRSKNIRQLAEMQNAAGVKSSCSRMSAKQCDSYPCKNNAVCKDGWNRFICDCTGTGYWGRTCEREASILSYDGSMYMKIIMPMVMHTEAEDVSFRFMSQRAYGLLVATTSRDSADTLRLELDGGRVKLMVNLESLSCKEIRKRLYLSNLTKKKRTQWKMDKDNMTDPEEKEEDYSQQSCSDTQHALNQLGRSFVKFVYFIQNLSKFGVRNSSQVLIKMKRNFMSKALFVGFKIFIDLGIYCELQLGEALKGKEGENLETLCQRPNLKVCMSDSIQRRDLLQEVRQFFLSPEDSGKGPETLYAGQKLNDNEWHTVRVVRRGKSLKLTVDDDVAEVFQSSAYLLVHVGKENVRQDGVLCGALLVSGDLGPNADSLQDFVKVTYHIWACELKSGA</sequence>
<keyword evidence="9" id="KW-1015">Disulfide bond</keyword>
<dbReference type="CDD" id="cd00110">
    <property type="entry name" value="LamG"/>
    <property type="match status" value="3"/>
</dbReference>
<dbReference type="PANTHER" id="PTHR15036">
    <property type="entry name" value="PIKACHURIN-LIKE PROTEIN"/>
    <property type="match status" value="1"/>
</dbReference>
<feature type="domain" description="Laminin G" evidence="12">
    <location>
        <begin position="39"/>
        <end position="236"/>
    </location>
</feature>
<dbReference type="InterPro" id="IPR013320">
    <property type="entry name" value="ConA-like_dom_sf"/>
</dbReference>
<evidence type="ECO:0000313" key="15">
    <source>
        <dbReference type="Proteomes" id="UP000322234"/>
    </source>
</evidence>
<keyword evidence="6" id="KW-0677">Repeat</keyword>
<feature type="domain" description="Laminin G" evidence="12">
    <location>
        <begin position="243"/>
        <end position="435"/>
    </location>
</feature>
<dbReference type="SUPFAM" id="SSF49899">
    <property type="entry name" value="Concanavalin A-like lectins/glucanases"/>
    <property type="match status" value="4"/>
</dbReference>
<comment type="subcellular location">
    <subcellularLocation>
        <location evidence="1">Membrane</location>
        <topology evidence="1">Single-pass type I membrane protein</topology>
    </subcellularLocation>
</comment>
<evidence type="ECO:0000256" key="6">
    <source>
        <dbReference type="ARBA" id="ARBA00022737"/>
    </source>
</evidence>
<comment type="similarity">
    <text evidence="2">Belongs to the neurexin family.</text>
</comment>
<evidence type="ECO:0000256" key="11">
    <source>
        <dbReference type="SAM" id="MobiDB-lite"/>
    </source>
</evidence>
<evidence type="ECO:0000256" key="4">
    <source>
        <dbReference type="ARBA" id="ARBA00022692"/>
    </source>
</evidence>
<evidence type="ECO:0000259" key="13">
    <source>
        <dbReference type="PROSITE" id="PS50026"/>
    </source>
</evidence>
<keyword evidence="15" id="KW-1185">Reference proteome</keyword>
<dbReference type="Proteomes" id="UP000322234">
    <property type="component" value="Unassembled WGS sequence"/>
</dbReference>
<dbReference type="PROSITE" id="PS00010">
    <property type="entry name" value="ASX_HYDROXYL"/>
    <property type="match status" value="1"/>
</dbReference>
<dbReference type="FunFam" id="2.10.25.10:FF:000029">
    <property type="entry name" value="neurexin-1 isoform X1"/>
    <property type="match status" value="1"/>
</dbReference>
<evidence type="ECO:0000256" key="5">
    <source>
        <dbReference type="ARBA" id="ARBA00022729"/>
    </source>
</evidence>
<reference evidence="14" key="1">
    <citation type="submission" date="2019-10" db="EMBL/GenBank/DDBJ databases">
        <title>The sequence and de novo assembly of the wild yak genome.</title>
        <authorList>
            <person name="Liu Y."/>
        </authorList>
    </citation>
    <scope>NUCLEOTIDE SEQUENCE [LARGE SCALE GENOMIC DNA]</scope>
    <source>
        <strain evidence="14">WY2019</strain>
    </source>
</reference>
<dbReference type="FunFam" id="2.60.120.200:FF:000005">
    <property type="entry name" value="neurexin-1 isoform X1"/>
    <property type="match status" value="1"/>
</dbReference>
<dbReference type="InterPro" id="IPR001791">
    <property type="entry name" value="Laminin_G"/>
</dbReference>
<comment type="caution">
    <text evidence="14">The sequence shown here is derived from an EMBL/GenBank/DDBJ whole genome shotgun (WGS) entry which is preliminary data.</text>
</comment>
<evidence type="ECO:0000256" key="8">
    <source>
        <dbReference type="ARBA" id="ARBA00023136"/>
    </source>
</evidence>
<proteinExistence type="inferred from homology"/>
<evidence type="ECO:0000256" key="2">
    <source>
        <dbReference type="ARBA" id="ARBA00010241"/>
    </source>
</evidence>
<accession>A0A6B0S578</accession>
<dbReference type="AlphaFoldDB" id="A0A6B0S578"/>
<comment type="caution">
    <text evidence="10">Lacks conserved residue(s) required for the propagation of feature annotation.</text>
</comment>
<feature type="compositionally biased region" description="Acidic residues" evidence="11">
    <location>
        <begin position="578"/>
        <end position="587"/>
    </location>
</feature>
<feature type="domain" description="EGF-like" evidence="13">
    <location>
        <begin position="439"/>
        <end position="476"/>
    </location>
</feature>
<name>A0A6B0S578_9CETA</name>
<keyword evidence="3 10" id="KW-0245">EGF-like domain</keyword>
<evidence type="ECO:0000256" key="1">
    <source>
        <dbReference type="ARBA" id="ARBA00004479"/>
    </source>
</evidence>
<evidence type="ECO:0000256" key="10">
    <source>
        <dbReference type="PROSITE-ProRule" id="PRU00076"/>
    </source>
</evidence>
<keyword evidence="4" id="KW-0812">Transmembrane</keyword>
<keyword evidence="5" id="KW-0732">Signal</keyword>
<dbReference type="InterPro" id="IPR000742">
    <property type="entry name" value="EGF"/>
</dbReference>
<dbReference type="Gene3D" id="2.10.25.10">
    <property type="entry name" value="Laminin"/>
    <property type="match status" value="1"/>
</dbReference>
<dbReference type="SMART" id="SM00282">
    <property type="entry name" value="LamG"/>
    <property type="match status" value="2"/>
</dbReference>
<keyword evidence="8" id="KW-0472">Membrane</keyword>
<keyword evidence="7" id="KW-1133">Transmembrane helix</keyword>
<organism evidence="14 15">
    <name type="scientific">Bos mutus</name>
    <name type="common">wild yak</name>
    <dbReference type="NCBI Taxonomy" id="72004"/>
    <lineage>
        <taxon>Eukaryota</taxon>
        <taxon>Metazoa</taxon>
        <taxon>Chordata</taxon>
        <taxon>Craniata</taxon>
        <taxon>Vertebrata</taxon>
        <taxon>Euteleostomi</taxon>
        <taxon>Mammalia</taxon>
        <taxon>Eutheria</taxon>
        <taxon>Laurasiatheria</taxon>
        <taxon>Artiodactyla</taxon>
        <taxon>Ruminantia</taxon>
        <taxon>Pecora</taxon>
        <taxon>Bovidae</taxon>
        <taxon>Bovinae</taxon>
        <taxon>Bos</taxon>
    </lineage>
</organism>
<dbReference type="CDD" id="cd00054">
    <property type="entry name" value="EGF_CA"/>
    <property type="match status" value="1"/>
</dbReference>
<protein>
    <recommendedName>
        <fullName evidence="16">Neurexin-3-alpha</fullName>
    </recommendedName>
</protein>
<dbReference type="InterPro" id="IPR050372">
    <property type="entry name" value="Neurexin-related_CASP"/>
</dbReference>
<dbReference type="GO" id="GO:0016020">
    <property type="term" value="C:membrane"/>
    <property type="evidence" value="ECO:0007669"/>
    <property type="project" value="UniProtKB-SubCell"/>
</dbReference>